<organism evidence="6 7">
    <name type="scientific">Fulvivirga kasyanovii</name>
    <dbReference type="NCBI Taxonomy" id="396812"/>
    <lineage>
        <taxon>Bacteria</taxon>
        <taxon>Pseudomonadati</taxon>
        <taxon>Bacteroidota</taxon>
        <taxon>Cytophagia</taxon>
        <taxon>Cytophagales</taxon>
        <taxon>Fulvivirgaceae</taxon>
        <taxon>Fulvivirga</taxon>
    </lineage>
</organism>
<keyword evidence="7" id="KW-1185">Reference proteome</keyword>
<dbReference type="SUPFAM" id="SSF46785">
    <property type="entry name" value="Winged helix' DNA-binding domain"/>
    <property type="match status" value="2"/>
</dbReference>
<keyword evidence="2" id="KW-0132">Cell division</keyword>
<name>A0ABW9RI15_9BACT</name>
<dbReference type="Proteomes" id="UP000798808">
    <property type="component" value="Unassembled WGS sequence"/>
</dbReference>
<evidence type="ECO:0000256" key="3">
    <source>
        <dbReference type="ARBA" id="ARBA00022829"/>
    </source>
</evidence>
<evidence type="ECO:0000256" key="5">
    <source>
        <dbReference type="SAM" id="MobiDB-lite"/>
    </source>
</evidence>
<dbReference type="InterPro" id="IPR036388">
    <property type="entry name" value="WH-like_DNA-bd_sf"/>
</dbReference>
<reference evidence="6 7" key="1">
    <citation type="submission" date="2019-02" db="EMBL/GenBank/DDBJ databases">
        <authorList>
            <person name="Goldberg S.R."/>
            <person name="Haltli B.A."/>
            <person name="Correa H."/>
            <person name="Russell K.G."/>
        </authorList>
    </citation>
    <scope>NUCLEOTIDE SEQUENCE [LARGE SCALE GENOMIC DNA]</scope>
    <source>
        <strain evidence="6 7">JCM 16186</strain>
    </source>
</reference>
<protein>
    <submittedName>
        <fullName evidence="6">SMC-Scp complex subunit ScpB</fullName>
    </submittedName>
</protein>
<dbReference type="PANTHER" id="PTHR34298">
    <property type="entry name" value="SEGREGATION AND CONDENSATION PROTEIN B"/>
    <property type="match status" value="1"/>
</dbReference>
<sequence>MDFLQNHIEALIFCSPSPIKVNELKACLSEMFEADVPEKDIEEALKRLEEKFESDEHSFGLNHSGGGYQFLTKPAYQASIGIMLKQQSKRRLSTSALETLSIIAYKQPVTKSDVESIRGVNCDYAVQKLLEKGLLEIKGKSESIGRPLLYGTSDFFMEYFGINSLNELPTPKDFTPADDNSIGEESEN</sequence>
<keyword evidence="1" id="KW-0963">Cytoplasm</keyword>
<dbReference type="PIRSF" id="PIRSF019345">
    <property type="entry name" value="ScpB"/>
    <property type="match status" value="1"/>
</dbReference>
<dbReference type="InterPro" id="IPR036390">
    <property type="entry name" value="WH_DNA-bd_sf"/>
</dbReference>
<dbReference type="PANTHER" id="PTHR34298:SF2">
    <property type="entry name" value="SEGREGATION AND CONDENSATION PROTEIN B"/>
    <property type="match status" value="1"/>
</dbReference>
<proteinExistence type="predicted"/>
<evidence type="ECO:0000313" key="6">
    <source>
        <dbReference type="EMBL" id="MTI23623.1"/>
    </source>
</evidence>
<evidence type="ECO:0000313" key="7">
    <source>
        <dbReference type="Proteomes" id="UP000798808"/>
    </source>
</evidence>
<accession>A0ABW9RI15</accession>
<dbReference type="InterPro" id="IPR005234">
    <property type="entry name" value="ScpB_csome_segregation"/>
</dbReference>
<keyword evidence="4" id="KW-0131">Cell cycle</keyword>
<dbReference type="RefSeq" id="WP_343033716.1">
    <property type="nucleotide sequence ID" value="NZ_BAAAFL010000012.1"/>
</dbReference>
<gene>
    <name evidence="6" type="primary">scpB</name>
    <name evidence="6" type="ORF">E1163_01525</name>
</gene>
<dbReference type="NCBIfam" id="TIGR00281">
    <property type="entry name" value="SMC-Scp complex subunit ScpB"/>
    <property type="match status" value="1"/>
</dbReference>
<dbReference type="Pfam" id="PF04079">
    <property type="entry name" value="SMC_ScpB"/>
    <property type="match status" value="1"/>
</dbReference>
<evidence type="ECO:0000256" key="1">
    <source>
        <dbReference type="ARBA" id="ARBA00022490"/>
    </source>
</evidence>
<keyword evidence="3" id="KW-0159">Chromosome partition</keyword>
<dbReference type="Gene3D" id="1.10.10.10">
    <property type="entry name" value="Winged helix-like DNA-binding domain superfamily/Winged helix DNA-binding domain"/>
    <property type="match status" value="2"/>
</dbReference>
<evidence type="ECO:0000256" key="2">
    <source>
        <dbReference type="ARBA" id="ARBA00022618"/>
    </source>
</evidence>
<comment type="caution">
    <text evidence="6">The sequence shown here is derived from an EMBL/GenBank/DDBJ whole genome shotgun (WGS) entry which is preliminary data.</text>
</comment>
<evidence type="ECO:0000256" key="4">
    <source>
        <dbReference type="ARBA" id="ARBA00023306"/>
    </source>
</evidence>
<feature type="region of interest" description="Disordered" evidence="5">
    <location>
        <begin position="169"/>
        <end position="188"/>
    </location>
</feature>
<dbReference type="EMBL" id="SMLW01000256">
    <property type="protein sequence ID" value="MTI23623.1"/>
    <property type="molecule type" value="Genomic_DNA"/>
</dbReference>